<feature type="region of interest" description="Disordered" evidence="1">
    <location>
        <begin position="1"/>
        <end position="76"/>
    </location>
</feature>
<gene>
    <name evidence="2" type="ORF">HD601_000723</name>
</gene>
<evidence type="ECO:0000256" key="1">
    <source>
        <dbReference type="SAM" id="MobiDB-lite"/>
    </source>
</evidence>
<organism evidence="2 3">
    <name type="scientific">Jiangella mangrovi</name>
    <dbReference type="NCBI Taxonomy" id="1524084"/>
    <lineage>
        <taxon>Bacteria</taxon>
        <taxon>Bacillati</taxon>
        <taxon>Actinomycetota</taxon>
        <taxon>Actinomycetes</taxon>
        <taxon>Jiangellales</taxon>
        <taxon>Jiangellaceae</taxon>
        <taxon>Jiangella</taxon>
    </lineage>
</organism>
<comment type="caution">
    <text evidence="2">The sequence shown here is derived from an EMBL/GenBank/DDBJ whole genome shotgun (WGS) entry which is preliminary data.</text>
</comment>
<feature type="compositionally biased region" description="Basic and acidic residues" evidence="1">
    <location>
        <begin position="35"/>
        <end position="44"/>
    </location>
</feature>
<protein>
    <submittedName>
        <fullName evidence="2">Uncharacterized protein</fullName>
    </submittedName>
</protein>
<dbReference type="Proteomes" id="UP000542813">
    <property type="component" value="Unassembled WGS sequence"/>
</dbReference>
<feature type="compositionally biased region" description="Low complexity" evidence="1">
    <location>
        <begin position="23"/>
        <end position="34"/>
    </location>
</feature>
<reference evidence="2 3" key="1">
    <citation type="submission" date="2020-08" db="EMBL/GenBank/DDBJ databases">
        <title>Sequencing the genomes of 1000 actinobacteria strains.</title>
        <authorList>
            <person name="Klenk H.-P."/>
        </authorList>
    </citation>
    <scope>NUCLEOTIDE SEQUENCE [LARGE SCALE GENOMIC DNA]</scope>
    <source>
        <strain evidence="2 3">DSM 102122</strain>
    </source>
</reference>
<dbReference type="AlphaFoldDB" id="A0A7W9LJK7"/>
<feature type="compositionally biased region" description="Basic and acidic residues" evidence="1">
    <location>
        <begin position="51"/>
        <end position="76"/>
    </location>
</feature>
<proteinExistence type="predicted"/>
<name>A0A7W9LJK7_9ACTN</name>
<dbReference type="EMBL" id="JACHMM010000001">
    <property type="protein sequence ID" value="MBB5786148.1"/>
    <property type="molecule type" value="Genomic_DNA"/>
</dbReference>
<accession>A0A7W9LJK7</accession>
<evidence type="ECO:0000313" key="3">
    <source>
        <dbReference type="Proteomes" id="UP000542813"/>
    </source>
</evidence>
<evidence type="ECO:0000313" key="2">
    <source>
        <dbReference type="EMBL" id="MBB5786148.1"/>
    </source>
</evidence>
<keyword evidence="3" id="KW-1185">Reference proteome</keyword>
<sequence>MDDAAESFENGERGPGGDSSLLQQRGQVVQGVFEGDFRREERGRASVLGDDLPHPAAKDGADEDVRVEHQPAFDLH</sequence>